<dbReference type="Proteomes" id="UP000824232">
    <property type="component" value="Unassembled WGS sequence"/>
</dbReference>
<name>A0A9D1DU40_9FIRM</name>
<comment type="caution">
    <text evidence="1">The sequence shown here is derived from an EMBL/GenBank/DDBJ whole genome shotgun (WGS) entry which is preliminary data.</text>
</comment>
<accession>A0A9D1DU40</accession>
<dbReference type="AlphaFoldDB" id="A0A9D1DU40"/>
<dbReference type="EMBL" id="DVHC01000030">
    <property type="protein sequence ID" value="HIR58983.1"/>
    <property type="molecule type" value="Genomic_DNA"/>
</dbReference>
<sequence>MSPKKKMTPEERIKELQEKGEVFPASNDYIFKSVMSDCVLFRADMTHRITGIPKELILNTYYEKNTEFVISNALERGKRSDILFGVEGYVINYELNNKYSLALIIRNDNYLDKIKVDISNKNYTYNNMPKAIQINLNNFNHLNKNNVIEVFKSRDENGGVENVKWEKNHISFLQVYAKYKKGLVLTKLEKEMLILRLRKIEEIDRLAEGDVELMEVANKLKELSLDINTVGFYDEAEENEKMMRSLKAEGEKEGIKKGIKQGAKEREKSIAKNLLKDGLPIPKVCEYTGLSKKQVTMLM</sequence>
<reference evidence="1" key="1">
    <citation type="submission" date="2020-10" db="EMBL/GenBank/DDBJ databases">
        <authorList>
            <person name="Gilroy R."/>
        </authorList>
    </citation>
    <scope>NUCLEOTIDE SEQUENCE</scope>
    <source>
        <strain evidence="1">CHK184-20233</strain>
    </source>
</reference>
<organism evidence="1 2">
    <name type="scientific">Candidatus Onthousia excrementipullorum</name>
    <dbReference type="NCBI Taxonomy" id="2840884"/>
    <lineage>
        <taxon>Bacteria</taxon>
        <taxon>Bacillati</taxon>
        <taxon>Bacillota</taxon>
        <taxon>Bacilli</taxon>
        <taxon>Candidatus Onthousia</taxon>
    </lineage>
</organism>
<gene>
    <name evidence="1" type="ORF">IAB38_02935</name>
</gene>
<evidence type="ECO:0000313" key="2">
    <source>
        <dbReference type="Proteomes" id="UP000824232"/>
    </source>
</evidence>
<protein>
    <recommendedName>
        <fullName evidence="3">Transposase</fullName>
    </recommendedName>
</protein>
<evidence type="ECO:0000313" key="1">
    <source>
        <dbReference type="EMBL" id="HIR58983.1"/>
    </source>
</evidence>
<evidence type="ECO:0008006" key="3">
    <source>
        <dbReference type="Google" id="ProtNLM"/>
    </source>
</evidence>
<proteinExistence type="predicted"/>
<reference evidence="1" key="2">
    <citation type="journal article" date="2021" name="PeerJ">
        <title>Extensive microbial diversity within the chicken gut microbiome revealed by metagenomics and culture.</title>
        <authorList>
            <person name="Gilroy R."/>
            <person name="Ravi A."/>
            <person name="Getino M."/>
            <person name="Pursley I."/>
            <person name="Horton D.L."/>
            <person name="Alikhan N.F."/>
            <person name="Baker D."/>
            <person name="Gharbi K."/>
            <person name="Hall N."/>
            <person name="Watson M."/>
            <person name="Adriaenssens E.M."/>
            <person name="Foster-Nyarko E."/>
            <person name="Jarju S."/>
            <person name="Secka A."/>
            <person name="Antonio M."/>
            <person name="Oren A."/>
            <person name="Chaudhuri R.R."/>
            <person name="La Ragione R."/>
            <person name="Hildebrand F."/>
            <person name="Pallen M.J."/>
        </authorList>
    </citation>
    <scope>NUCLEOTIDE SEQUENCE</scope>
    <source>
        <strain evidence="1">CHK184-20233</strain>
    </source>
</reference>